<evidence type="ECO:0000313" key="1">
    <source>
        <dbReference type="EMBL" id="KAL3630102.1"/>
    </source>
</evidence>
<keyword evidence="2" id="KW-1185">Reference proteome</keyword>
<name>A0ABD3CKI4_9LAMI</name>
<proteinExistence type="predicted"/>
<evidence type="ECO:0000313" key="2">
    <source>
        <dbReference type="Proteomes" id="UP001632038"/>
    </source>
</evidence>
<comment type="caution">
    <text evidence="1">The sequence shown here is derived from an EMBL/GenBank/DDBJ whole genome shotgun (WGS) entry which is preliminary data.</text>
</comment>
<reference evidence="2" key="1">
    <citation type="journal article" date="2024" name="IScience">
        <title>Strigolactones Initiate the Formation of Haustorium-like Structures in Castilleja.</title>
        <authorList>
            <person name="Buerger M."/>
            <person name="Peterson D."/>
            <person name="Chory J."/>
        </authorList>
    </citation>
    <scope>NUCLEOTIDE SEQUENCE [LARGE SCALE GENOMIC DNA]</scope>
</reference>
<organism evidence="1 2">
    <name type="scientific">Castilleja foliolosa</name>
    <dbReference type="NCBI Taxonomy" id="1961234"/>
    <lineage>
        <taxon>Eukaryota</taxon>
        <taxon>Viridiplantae</taxon>
        <taxon>Streptophyta</taxon>
        <taxon>Embryophyta</taxon>
        <taxon>Tracheophyta</taxon>
        <taxon>Spermatophyta</taxon>
        <taxon>Magnoliopsida</taxon>
        <taxon>eudicotyledons</taxon>
        <taxon>Gunneridae</taxon>
        <taxon>Pentapetalae</taxon>
        <taxon>asterids</taxon>
        <taxon>lamiids</taxon>
        <taxon>Lamiales</taxon>
        <taxon>Orobanchaceae</taxon>
        <taxon>Pedicularideae</taxon>
        <taxon>Castillejinae</taxon>
        <taxon>Castilleja</taxon>
    </lineage>
</organism>
<accession>A0ABD3CKI4</accession>
<gene>
    <name evidence="1" type="ORF">CASFOL_023086</name>
</gene>
<sequence length="205" mass="24110">MAFWRMIDENMMNADNRNYLLFADPFLAPPIVQEDHVGIMQAIANQDARRRAKAIQIRSLLDFMGQNETITAAALRWEAVDLFDPYDGFLFELEVKKWQEGFELYQAPISIQDNITTTLLNCHLQILNGTRDGYGIDLIYSRVLRQMGPNETIKKTVARLRKEAQTEFNRCIFKYREERILSVHEAILGMKRFFSSWPMFLIFRF</sequence>
<dbReference type="EMBL" id="JAVIJP010000032">
    <property type="protein sequence ID" value="KAL3630102.1"/>
    <property type="molecule type" value="Genomic_DNA"/>
</dbReference>
<dbReference type="Proteomes" id="UP001632038">
    <property type="component" value="Unassembled WGS sequence"/>
</dbReference>
<protein>
    <submittedName>
        <fullName evidence="1">Uncharacterized protein</fullName>
    </submittedName>
</protein>
<dbReference type="AlphaFoldDB" id="A0ABD3CKI4"/>